<feature type="region of interest" description="Disordered" evidence="1">
    <location>
        <begin position="143"/>
        <end position="182"/>
    </location>
</feature>
<evidence type="ECO:0000256" key="2">
    <source>
        <dbReference type="SAM" id="SignalP"/>
    </source>
</evidence>
<proteinExistence type="predicted"/>
<feature type="signal peptide" evidence="2">
    <location>
        <begin position="1"/>
        <end position="23"/>
    </location>
</feature>
<reference evidence="3 4" key="1">
    <citation type="submission" date="2019-10" db="EMBL/GenBank/DDBJ databases">
        <authorList>
            <person name="Palmer J.M."/>
        </authorList>
    </citation>
    <scope>NUCLEOTIDE SEQUENCE [LARGE SCALE GENOMIC DNA]</scope>
    <source>
        <strain evidence="3 4">TWF730</strain>
    </source>
</reference>
<gene>
    <name evidence="3" type="ORF">TWF730_010052</name>
</gene>
<keyword evidence="2" id="KW-0732">Signal</keyword>
<name>A0AAV9UTN9_9PEZI</name>
<comment type="caution">
    <text evidence="3">The sequence shown here is derived from an EMBL/GenBank/DDBJ whole genome shotgun (WGS) entry which is preliminary data.</text>
</comment>
<evidence type="ECO:0000256" key="1">
    <source>
        <dbReference type="SAM" id="MobiDB-lite"/>
    </source>
</evidence>
<accession>A0AAV9UTN9</accession>
<keyword evidence="4" id="KW-1185">Reference proteome</keyword>
<dbReference type="EMBL" id="JAVHNS010000007">
    <property type="protein sequence ID" value="KAK6349302.1"/>
    <property type="molecule type" value="Genomic_DNA"/>
</dbReference>
<evidence type="ECO:0000313" key="4">
    <source>
        <dbReference type="Proteomes" id="UP001373714"/>
    </source>
</evidence>
<evidence type="ECO:0000313" key="3">
    <source>
        <dbReference type="EMBL" id="KAK6349302.1"/>
    </source>
</evidence>
<dbReference type="AlphaFoldDB" id="A0AAV9UTN9"/>
<feature type="chain" id="PRO_5043687454" evidence="2">
    <location>
        <begin position="24"/>
        <end position="414"/>
    </location>
</feature>
<protein>
    <submittedName>
        <fullName evidence="3">Uncharacterized protein</fullName>
    </submittedName>
</protein>
<dbReference type="Proteomes" id="UP001373714">
    <property type="component" value="Unassembled WGS sequence"/>
</dbReference>
<organism evidence="3 4">
    <name type="scientific">Orbilia blumenaviensis</name>
    <dbReference type="NCBI Taxonomy" id="1796055"/>
    <lineage>
        <taxon>Eukaryota</taxon>
        <taxon>Fungi</taxon>
        <taxon>Dikarya</taxon>
        <taxon>Ascomycota</taxon>
        <taxon>Pezizomycotina</taxon>
        <taxon>Orbiliomycetes</taxon>
        <taxon>Orbiliales</taxon>
        <taxon>Orbiliaceae</taxon>
        <taxon>Orbilia</taxon>
    </lineage>
</organism>
<sequence>MRGLYRFNLLVLALLAIVSYCTARTIITLPDKCTTRYCVTPVTKVYKIVKIWHTTGRYTVTRWKTSTKYPKTKTVTATKKITSTIHKTVSKSTTFTARTTIWETLTLTSTNWVTVATATLTLPITTLTTRPLSYIPAPSGFVGVNDDPDNLGAASVSQEQRRNVEPEPTPGPKPRNAEPEPKPVAAKHITAITCTRTILTKTGTSDLWKTKTKTMPTPTKTVWKTETYRTTKTTTKTVGTTSYSSIRDFTLTRTTVTATIGTTAYKYLTTTTEVLPLMTVYAACMENNHGPPPAVQFDYYAIGAEAYPNETTKVIYSNGSTYDCCVACLTYAGPEVCLGSVYNYQGQWGGPECPGGWEECPPWEPEFHSRCQLVLAPDAPGNCRTHSYGYEWYMNQPPTVVFNGPSCKRFKWTG</sequence>